<dbReference type="AlphaFoldDB" id="A0A2I1H3D7"/>
<evidence type="ECO:0000313" key="3">
    <source>
        <dbReference type="Proteomes" id="UP000234323"/>
    </source>
</evidence>
<name>A0A2I1H3D7_9GLOM</name>
<keyword evidence="1" id="KW-0812">Transmembrane</keyword>
<reference evidence="2 3" key="1">
    <citation type="submission" date="2015-10" db="EMBL/GenBank/DDBJ databases">
        <title>Genome analyses suggest a sexual origin of heterokaryosis in a supposedly ancient asexual fungus.</title>
        <authorList>
            <person name="Ropars J."/>
            <person name="Sedzielewska K."/>
            <person name="Noel J."/>
            <person name="Charron P."/>
            <person name="Farinelli L."/>
            <person name="Marton T."/>
            <person name="Kruger M."/>
            <person name="Pelin A."/>
            <person name="Brachmann A."/>
            <person name="Corradi N."/>
        </authorList>
    </citation>
    <scope>NUCLEOTIDE SEQUENCE [LARGE SCALE GENOMIC DNA]</scope>
    <source>
        <strain evidence="2 3">A4</strain>
    </source>
</reference>
<keyword evidence="1" id="KW-1133">Transmembrane helix</keyword>
<accession>A0A2I1H3D7</accession>
<comment type="caution">
    <text evidence="2">The sequence shown here is derived from an EMBL/GenBank/DDBJ whole genome shotgun (WGS) entry which is preliminary data.</text>
</comment>
<dbReference type="Proteomes" id="UP000234323">
    <property type="component" value="Unassembled WGS sequence"/>
</dbReference>
<dbReference type="EMBL" id="LLXI01001376">
    <property type="protein sequence ID" value="PKY53386.1"/>
    <property type="molecule type" value="Genomic_DNA"/>
</dbReference>
<gene>
    <name evidence="2" type="ORF">RhiirA4_408997</name>
</gene>
<feature type="transmembrane region" description="Helical" evidence="1">
    <location>
        <begin position="28"/>
        <end position="48"/>
    </location>
</feature>
<evidence type="ECO:0000256" key="1">
    <source>
        <dbReference type="SAM" id="Phobius"/>
    </source>
</evidence>
<organism evidence="2 3">
    <name type="scientific">Rhizophagus irregularis</name>
    <dbReference type="NCBI Taxonomy" id="588596"/>
    <lineage>
        <taxon>Eukaryota</taxon>
        <taxon>Fungi</taxon>
        <taxon>Fungi incertae sedis</taxon>
        <taxon>Mucoromycota</taxon>
        <taxon>Glomeromycotina</taxon>
        <taxon>Glomeromycetes</taxon>
        <taxon>Glomerales</taxon>
        <taxon>Glomeraceae</taxon>
        <taxon>Rhizophagus</taxon>
    </lineage>
</organism>
<keyword evidence="1" id="KW-0472">Membrane</keyword>
<keyword evidence="3" id="KW-1185">Reference proteome</keyword>
<proteinExistence type="predicted"/>
<evidence type="ECO:0000313" key="2">
    <source>
        <dbReference type="EMBL" id="PKY53386.1"/>
    </source>
</evidence>
<protein>
    <submittedName>
        <fullName evidence="2">Uncharacterized protein</fullName>
    </submittedName>
</protein>
<sequence>MEDSEGSNNSDYGEDNIGYELQSLIEELGFIDPLTVMTILILIIKYLLKRNYHYKKLLML</sequence>